<dbReference type="GO" id="GO:0005886">
    <property type="term" value="C:plasma membrane"/>
    <property type="evidence" value="ECO:0007669"/>
    <property type="project" value="UniProtKB-SubCell"/>
</dbReference>
<dbReference type="PANTHER" id="PTHR10582:SF2">
    <property type="entry name" value="INACTIVE"/>
    <property type="match status" value="1"/>
</dbReference>
<keyword evidence="2" id="KW-0813">Transport</keyword>
<feature type="transmembrane region" description="Helical" evidence="14">
    <location>
        <begin position="778"/>
        <end position="803"/>
    </location>
</feature>
<evidence type="ECO:0000256" key="10">
    <source>
        <dbReference type="ARBA" id="ARBA00023136"/>
    </source>
</evidence>
<feature type="repeat" description="ANK" evidence="12">
    <location>
        <begin position="390"/>
        <end position="417"/>
    </location>
</feature>
<dbReference type="PROSITE" id="PS50297">
    <property type="entry name" value="ANK_REP_REGION"/>
    <property type="match status" value="3"/>
</dbReference>
<dbReference type="GO" id="GO:0005216">
    <property type="term" value="F:monoatomic ion channel activity"/>
    <property type="evidence" value="ECO:0007669"/>
    <property type="project" value="InterPro"/>
</dbReference>
<evidence type="ECO:0000256" key="11">
    <source>
        <dbReference type="ARBA" id="ARBA00023303"/>
    </source>
</evidence>
<protein>
    <recommendedName>
        <fullName evidence="15">Ion transport domain-containing protein</fullName>
    </recommendedName>
</protein>
<feature type="transmembrane region" description="Helical" evidence="14">
    <location>
        <begin position="630"/>
        <end position="648"/>
    </location>
</feature>
<dbReference type="Pfam" id="PF12796">
    <property type="entry name" value="Ank_2"/>
    <property type="match status" value="1"/>
</dbReference>
<feature type="transmembrane region" description="Helical" evidence="14">
    <location>
        <begin position="883"/>
        <end position="903"/>
    </location>
</feature>
<comment type="subcellular location">
    <subcellularLocation>
        <location evidence="1">Cell membrane</location>
        <topology evidence="1">Multi-pass membrane protein</topology>
    </subcellularLocation>
</comment>
<keyword evidence="7" id="KW-0106">Calcium</keyword>
<keyword evidence="10 14" id="KW-0472">Membrane</keyword>
<dbReference type="EMBL" id="QUTC01007734">
    <property type="protein sequence ID" value="RHY46582.1"/>
    <property type="molecule type" value="Genomic_DNA"/>
</dbReference>
<keyword evidence="12" id="KW-0040">ANK repeat</keyword>
<evidence type="ECO:0000256" key="4">
    <source>
        <dbReference type="ARBA" id="ARBA00022568"/>
    </source>
</evidence>
<keyword evidence="9" id="KW-0406">Ion transport</keyword>
<keyword evidence="8 14" id="KW-1133">Transmembrane helix</keyword>
<proteinExistence type="predicted"/>
<feature type="transmembrane region" description="Helical" evidence="14">
    <location>
        <begin position="855"/>
        <end position="877"/>
    </location>
</feature>
<organism evidence="16 17">
    <name type="scientific">Aphanomyces astaci</name>
    <name type="common">Crayfish plague agent</name>
    <dbReference type="NCBI Taxonomy" id="112090"/>
    <lineage>
        <taxon>Eukaryota</taxon>
        <taxon>Sar</taxon>
        <taxon>Stramenopiles</taxon>
        <taxon>Oomycota</taxon>
        <taxon>Saprolegniomycetes</taxon>
        <taxon>Saprolegniales</taxon>
        <taxon>Verrucalvaceae</taxon>
        <taxon>Aphanomyces</taxon>
    </lineage>
</organism>
<sequence>MIYRAVIQQVQNTLHVPAVSTFGGVLPMMDDDDGATYVVQTYLTLLSSEEHVRFSNAAHHIQLWFAVFNPRFNNDDRSILYRAIYESGSGPEKKLAKALQQWYRVCAVGRRTRRRLLTQSLELPHAGMATRASSPPTQLPGGTREASYRKVSRHARYSVSDLRTDYDDDDDALAIQETLTQVIHEWRTAEEDEFVGIRDNLLDKYVLLAPPEEADMIKEIRYLASLRLRFQLPETDDISPSQSASPSASSLRHGDTLLHYLVQTIPNITPAVLQEFFREGLHIHEKGANDRSLLHAAAHGGHVSTVQLLAKEGMDVLATDGYGCNALHDAARAGALPVVQHLVDDMHVNVDVPNKNGRTPLHYAAEFNRQDVVEYFVTHNRTNLNAINGNMRTPLHMAAARGHIDVVHLLLNAGAAILPNMAGDTIFHDAAKFNHVDLLESFTKQGGYARFAVAKNNQGRTPLHVAAANSAVEAYVLLNGNPWSGRHAGLMKDDFGLYPLNLLLESDAIPLENGLNLAKYTPRNNHTDLAHEREPIWNDDMFASLLRESPEYAWAFLDGFKVAVSWSCGRTEWSFPKLGDMYGDVYAVERSALASIVEAYNRGDKEKRSYCITCLSHAVMTRIMHLKWKLFGSIFLLFVTTVCVSLSNVQVEFTKPRYCLLVLMWTWLFVFTSGAIYVSLRYSHMKRNLQNLSFLNPATKPYKQPPQGATSSRKSLRARVVSFLLPEKFLRRSSSLAYSFVRSNSTFRQVTPRTNANTLANGGLTKPSTKRLVLKDSVVAFFLGTVLATVGLIVGSVVALFVFASIGDSTASAATKFFHFNLVIRWILAVEFLVVEGLVCHGSPKRYLRVKWNSVKAAVLMCIVLFETPLDLGWVALDKVVEAQAILYAVTSLLLWVNFLQVLRVNESTGPMITMVLNMVPDVANFLMMYGVFQMGLTCAYFALLKGGKGFESFGDTFLTTYLIIFGQLNLDVVLGNEYPRQLFISVFIMLHYLVVAIVLLNAFVAVLSMTAENVLERVNDQVVFNHAESILRAEIMMPHWLRTRVRRQAKGKKTKVKGLLAFAKTVHIKDDENEAEDTTDDTVRKIERALEKCLDDVRDLTNHVRNMQKHMDSRMTENADKMQGALDAIVLMLRTTHEQKNPTTPKLGDGGGGGSGVPHHHHRSMALAPTVKLLLAYENSDLSANAICVREGIPRSTWQTWLKKKDEYLNTRRHKEDPTLGGQGRPESMQFGAELLAFMKAVRKDNRRLTTAHMVRWIQKHQQEWLESYYLATKGGHVALLGQCQRFAHRHGFAQQCVPCSEVEAPVNSCGVVANTIGRSAINDGSLS</sequence>
<evidence type="ECO:0000259" key="15">
    <source>
        <dbReference type="Pfam" id="PF00520"/>
    </source>
</evidence>
<dbReference type="SUPFAM" id="SSF48403">
    <property type="entry name" value="Ankyrin repeat"/>
    <property type="match status" value="1"/>
</dbReference>
<keyword evidence="3" id="KW-1003">Cell membrane</keyword>
<feature type="repeat" description="ANK" evidence="12">
    <location>
        <begin position="289"/>
        <end position="321"/>
    </location>
</feature>
<evidence type="ECO:0000256" key="14">
    <source>
        <dbReference type="SAM" id="Phobius"/>
    </source>
</evidence>
<dbReference type="PANTHER" id="PTHR10582">
    <property type="entry name" value="TRANSIENT RECEPTOR POTENTIAL ION CHANNEL PROTEIN"/>
    <property type="match status" value="1"/>
</dbReference>
<feature type="region of interest" description="Disordered" evidence="13">
    <location>
        <begin position="1140"/>
        <end position="1162"/>
    </location>
</feature>
<gene>
    <name evidence="16" type="ORF">DYB38_002199</name>
</gene>
<evidence type="ECO:0000256" key="7">
    <source>
        <dbReference type="ARBA" id="ARBA00022837"/>
    </source>
</evidence>
<evidence type="ECO:0000313" key="16">
    <source>
        <dbReference type="EMBL" id="RHY46582.1"/>
    </source>
</evidence>
<keyword evidence="6" id="KW-0677">Repeat</keyword>
<reference evidence="16 17" key="1">
    <citation type="submission" date="2018-08" db="EMBL/GenBank/DDBJ databases">
        <title>Aphanomyces genome sequencing and annotation.</title>
        <authorList>
            <person name="Minardi D."/>
            <person name="Oidtmann B."/>
            <person name="Van Der Giezen M."/>
            <person name="Studholme D.J."/>
        </authorList>
    </citation>
    <scope>NUCLEOTIDE SEQUENCE [LARGE SCALE GENOMIC DNA]</scope>
    <source>
        <strain evidence="16 17">SA</strain>
    </source>
</reference>
<evidence type="ECO:0000256" key="9">
    <source>
        <dbReference type="ARBA" id="ARBA00023065"/>
    </source>
</evidence>
<evidence type="ECO:0000256" key="5">
    <source>
        <dbReference type="ARBA" id="ARBA00022692"/>
    </source>
</evidence>
<evidence type="ECO:0000256" key="8">
    <source>
        <dbReference type="ARBA" id="ARBA00022989"/>
    </source>
</evidence>
<evidence type="ECO:0000256" key="6">
    <source>
        <dbReference type="ARBA" id="ARBA00022737"/>
    </source>
</evidence>
<dbReference type="Gene3D" id="1.25.40.20">
    <property type="entry name" value="Ankyrin repeat-containing domain"/>
    <property type="match status" value="2"/>
</dbReference>
<dbReference type="GO" id="GO:0098703">
    <property type="term" value="P:calcium ion import across plasma membrane"/>
    <property type="evidence" value="ECO:0007669"/>
    <property type="project" value="TreeGrafter"/>
</dbReference>
<dbReference type="InterPro" id="IPR005821">
    <property type="entry name" value="Ion_trans_dom"/>
</dbReference>
<feature type="transmembrane region" description="Helical" evidence="14">
    <location>
        <begin position="983"/>
        <end position="1008"/>
    </location>
</feature>
<evidence type="ECO:0000256" key="3">
    <source>
        <dbReference type="ARBA" id="ARBA00022475"/>
    </source>
</evidence>
<evidence type="ECO:0000256" key="1">
    <source>
        <dbReference type="ARBA" id="ARBA00004651"/>
    </source>
</evidence>
<feature type="transmembrane region" description="Helical" evidence="14">
    <location>
        <begin position="823"/>
        <end position="843"/>
    </location>
</feature>
<evidence type="ECO:0000313" key="17">
    <source>
        <dbReference type="Proteomes" id="UP000265716"/>
    </source>
</evidence>
<dbReference type="SMART" id="SM00248">
    <property type="entry name" value="ANK"/>
    <property type="match status" value="7"/>
</dbReference>
<comment type="caution">
    <text evidence="16">The sequence shown here is derived from an EMBL/GenBank/DDBJ whole genome shotgun (WGS) entry which is preliminary data.</text>
</comment>
<feature type="transmembrane region" description="Helical" evidence="14">
    <location>
        <begin position="660"/>
        <end position="680"/>
    </location>
</feature>
<feature type="repeat" description="ANK" evidence="12">
    <location>
        <begin position="356"/>
        <end position="380"/>
    </location>
</feature>
<evidence type="ECO:0000256" key="2">
    <source>
        <dbReference type="ARBA" id="ARBA00022448"/>
    </source>
</evidence>
<dbReference type="Pfam" id="PF13637">
    <property type="entry name" value="Ank_4"/>
    <property type="match status" value="1"/>
</dbReference>
<name>A0A397CJN1_APHAT</name>
<keyword evidence="4" id="KW-0109">Calcium transport</keyword>
<dbReference type="InterPro" id="IPR036770">
    <property type="entry name" value="Ankyrin_rpt-contain_sf"/>
</dbReference>
<dbReference type="Pfam" id="PF00520">
    <property type="entry name" value="Ion_trans"/>
    <property type="match status" value="1"/>
</dbReference>
<evidence type="ECO:0000256" key="13">
    <source>
        <dbReference type="SAM" id="MobiDB-lite"/>
    </source>
</evidence>
<accession>A0A397CJN1</accession>
<evidence type="ECO:0000256" key="12">
    <source>
        <dbReference type="PROSITE-ProRule" id="PRU00023"/>
    </source>
</evidence>
<feature type="transmembrane region" description="Helical" evidence="14">
    <location>
        <begin position="957"/>
        <end position="976"/>
    </location>
</feature>
<feature type="transmembrane region" description="Helical" evidence="14">
    <location>
        <begin position="923"/>
        <end position="945"/>
    </location>
</feature>
<dbReference type="VEuPathDB" id="FungiDB:H257_09439"/>
<keyword evidence="11" id="KW-0407">Ion channel</keyword>
<dbReference type="Proteomes" id="UP000265716">
    <property type="component" value="Unassembled WGS sequence"/>
</dbReference>
<feature type="domain" description="Ion transport" evidence="15">
    <location>
        <begin position="790"/>
        <end position="1015"/>
    </location>
</feature>
<keyword evidence="5 14" id="KW-0812">Transmembrane</keyword>
<dbReference type="PROSITE" id="PS50088">
    <property type="entry name" value="ANK_REPEAT"/>
    <property type="match status" value="3"/>
</dbReference>
<dbReference type="InterPro" id="IPR024862">
    <property type="entry name" value="TRPV"/>
</dbReference>
<dbReference type="InterPro" id="IPR002110">
    <property type="entry name" value="Ankyrin_rpt"/>
</dbReference>